<sequence>MKFGSDINKSEEKASIQVGIVETNMSKLYIVGKEIKARTNQKLGMRKLFGYDDMTQNSGDLDKRNEWVGRDETIDHRSTSYNTIASASPPCIVCSALISRPQARRSSLYREHDIHRIRDDP</sequence>
<proteinExistence type="predicted"/>
<evidence type="ECO:0000313" key="1">
    <source>
        <dbReference type="EMBL" id="KAH0569101.1"/>
    </source>
</evidence>
<dbReference type="EMBL" id="JAHXZJ010000001">
    <property type="protein sequence ID" value="KAH0569101.1"/>
    <property type="molecule type" value="Genomic_DNA"/>
</dbReference>
<dbReference type="AlphaFoldDB" id="A0AAV7J831"/>
<gene>
    <name evidence="1" type="ORF">KQX54_021809</name>
</gene>
<name>A0AAV7J831_COTGL</name>
<organism evidence="1 2">
    <name type="scientific">Cotesia glomerata</name>
    <name type="common">Lepidopteran parasitic wasp</name>
    <name type="synonym">Apanteles glomeratus</name>
    <dbReference type="NCBI Taxonomy" id="32391"/>
    <lineage>
        <taxon>Eukaryota</taxon>
        <taxon>Metazoa</taxon>
        <taxon>Ecdysozoa</taxon>
        <taxon>Arthropoda</taxon>
        <taxon>Hexapoda</taxon>
        <taxon>Insecta</taxon>
        <taxon>Pterygota</taxon>
        <taxon>Neoptera</taxon>
        <taxon>Endopterygota</taxon>
        <taxon>Hymenoptera</taxon>
        <taxon>Apocrita</taxon>
        <taxon>Ichneumonoidea</taxon>
        <taxon>Braconidae</taxon>
        <taxon>Microgastrinae</taxon>
        <taxon>Cotesia</taxon>
    </lineage>
</organism>
<comment type="caution">
    <text evidence="1">The sequence shown here is derived from an EMBL/GenBank/DDBJ whole genome shotgun (WGS) entry which is preliminary data.</text>
</comment>
<keyword evidence="2" id="KW-1185">Reference proteome</keyword>
<accession>A0AAV7J831</accession>
<protein>
    <submittedName>
        <fullName evidence="1">Uncharacterized protein</fullName>
    </submittedName>
</protein>
<evidence type="ECO:0000313" key="2">
    <source>
        <dbReference type="Proteomes" id="UP000826195"/>
    </source>
</evidence>
<reference evidence="1 2" key="1">
    <citation type="journal article" date="2021" name="J. Hered.">
        <title>A chromosome-level genome assembly of the parasitoid wasp, Cotesia glomerata (Hymenoptera: Braconidae).</title>
        <authorList>
            <person name="Pinto B.J."/>
            <person name="Weis J.J."/>
            <person name="Gamble T."/>
            <person name="Ode P.J."/>
            <person name="Paul R."/>
            <person name="Zaspel J.M."/>
        </authorList>
    </citation>
    <scope>NUCLEOTIDE SEQUENCE [LARGE SCALE GENOMIC DNA]</scope>
    <source>
        <strain evidence="1">CgM1</strain>
    </source>
</reference>
<dbReference type="Proteomes" id="UP000826195">
    <property type="component" value="Unassembled WGS sequence"/>
</dbReference>